<reference evidence="2" key="1">
    <citation type="journal article" date="2019" name="Database">
        <title>The radish genome database (RadishGD): an integrated information resource for radish genomics.</title>
        <authorList>
            <person name="Yu H.J."/>
            <person name="Baek S."/>
            <person name="Lee Y.J."/>
            <person name="Cho A."/>
            <person name="Mun J.H."/>
        </authorList>
    </citation>
    <scope>NUCLEOTIDE SEQUENCE [LARGE SCALE GENOMIC DNA]</scope>
    <source>
        <strain evidence="2">cv. WK10039</strain>
    </source>
</reference>
<name>A0A6J0JTJ5_RAPSA</name>
<accession>A0A6J0JTJ5</accession>
<gene>
    <name evidence="3" type="primary">LOC108810805</name>
</gene>
<evidence type="ECO:0000313" key="3">
    <source>
        <dbReference type="RefSeq" id="XP_018438386.1"/>
    </source>
</evidence>
<dbReference type="Proteomes" id="UP000504610">
    <property type="component" value="Chromosome 6"/>
</dbReference>
<reference evidence="3" key="2">
    <citation type="submission" date="2025-08" db="UniProtKB">
        <authorList>
            <consortium name="RefSeq"/>
        </authorList>
    </citation>
    <scope>IDENTIFICATION</scope>
    <source>
        <tissue evidence="3">Leaf</tissue>
    </source>
</reference>
<organism evidence="2 3">
    <name type="scientific">Raphanus sativus</name>
    <name type="common">Radish</name>
    <name type="synonym">Raphanus raphanistrum var. sativus</name>
    <dbReference type="NCBI Taxonomy" id="3726"/>
    <lineage>
        <taxon>Eukaryota</taxon>
        <taxon>Viridiplantae</taxon>
        <taxon>Streptophyta</taxon>
        <taxon>Embryophyta</taxon>
        <taxon>Tracheophyta</taxon>
        <taxon>Spermatophyta</taxon>
        <taxon>Magnoliopsida</taxon>
        <taxon>eudicotyledons</taxon>
        <taxon>Gunneridae</taxon>
        <taxon>Pentapetalae</taxon>
        <taxon>rosids</taxon>
        <taxon>malvids</taxon>
        <taxon>Brassicales</taxon>
        <taxon>Brassicaceae</taxon>
        <taxon>Brassiceae</taxon>
        <taxon>Raphanus</taxon>
    </lineage>
</organism>
<dbReference type="GeneID" id="108810805"/>
<feature type="signal peptide" evidence="1">
    <location>
        <begin position="1"/>
        <end position="22"/>
    </location>
</feature>
<dbReference type="KEGG" id="rsz:108810805"/>
<dbReference type="AlphaFoldDB" id="A0A6J0JTJ5"/>
<proteinExistence type="predicted"/>
<evidence type="ECO:0000313" key="2">
    <source>
        <dbReference type="Proteomes" id="UP000504610"/>
    </source>
</evidence>
<evidence type="ECO:0000256" key="1">
    <source>
        <dbReference type="SAM" id="SignalP"/>
    </source>
</evidence>
<keyword evidence="2" id="KW-1185">Reference proteome</keyword>
<dbReference type="OrthoDB" id="1103294at2759"/>
<protein>
    <submittedName>
        <fullName evidence="3">Uncharacterized protein LOC108810805</fullName>
    </submittedName>
</protein>
<keyword evidence="1" id="KW-0732">Signal</keyword>
<feature type="chain" id="PRO_5027087271" evidence="1">
    <location>
        <begin position="23"/>
        <end position="127"/>
    </location>
</feature>
<sequence>MAKISLLLLVLVLFAFLHAYEAHRIGKFDEGLQKDLQAEAMMEEDLKAKKTSIQGLNSEMKTLSKSEQTLKQLGNDYKKDTDEAPYGKKLKKFSRLVKAKGVLGKKKKSASVIQKILKDLGLNGGRE</sequence>
<dbReference type="RefSeq" id="XP_018438386.1">
    <property type="nucleotide sequence ID" value="XM_018582884.2"/>
</dbReference>